<evidence type="ECO:0000313" key="1">
    <source>
        <dbReference type="EMBL" id="TDL25667.1"/>
    </source>
</evidence>
<dbReference type="AlphaFoldDB" id="A0A4Y7QDA4"/>
<keyword evidence="2" id="KW-1185">Reference proteome</keyword>
<dbReference type="EMBL" id="ML170163">
    <property type="protein sequence ID" value="TDL25667.1"/>
    <property type="molecule type" value="Genomic_DNA"/>
</dbReference>
<sequence length="163" mass="19087">MFPVTAFYPKRFYFHGSHYKKTRVFGTEEVTFDPESSDLQISFSHYREILEKHLTCCKGLQLQLGAELQLIDMRDAQSQLIHDILLRRADDGFDMSHKVDIDVLHVAVVQELMAHDWVHPEFVHLLRRTADDFRYTTMLNPSHVHMELLHYNVDSPPPNQPKG</sequence>
<proteinExistence type="predicted"/>
<gene>
    <name evidence="1" type="ORF">BD410DRAFT_603646</name>
</gene>
<dbReference type="VEuPathDB" id="FungiDB:BD410DRAFT_603646"/>
<protein>
    <submittedName>
        <fullName evidence="1">Uncharacterized protein</fullName>
    </submittedName>
</protein>
<name>A0A4Y7QDA4_9AGAM</name>
<reference evidence="1 2" key="1">
    <citation type="submission" date="2018-06" db="EMBL/GenBank/DDBJ databases">
        <title>A transcriptomic atlas of mushroom development highlights an independent origin of complex multicellularity.</title>
        <authorList>
            <consortium name="DOE Joint Genome Institute"/>
            <person name="Krizsan K."/>
            <person name="Almasi E."/>
            <person name="Merenyi Z."/>
            <person name="Sahu N."/>
            <person name="Viragh M."/>
            <person name="Koszo T."/>
            <person name="Mondo S."/>
            <person name="Kiss B."/>
            <person name="Balint B."/>
            <person name="Kues U."/>
            <person name="Barry K."/>
            <person name="Hegedus J.C."/>
            <person name="Henrissat B."/>
            <person name="Johnson J."/>
            <person name="Lipzen A."/>
            <person name="Ohm R."/>
            <person name="Nagy I."/>
            <person name="Pangilinan J."/>
            <person name="Yan J."/>
            <person name="Xiong Y."/>
            <person name="Grigoriev I.V."/>
            <person name="Hibbett D.S."/>
            <person name="Nagy L.G."/>
        </authorList>
    </citation>
    <scope>NUCLEOTIDE SEQUENCE [LARGE SCALE GENOMIC DNA]</scope>
    <source>
        <strain evidence="1 2">SZMC22713</strain>
    </source>
</reference>
<accession>A0A4Y7QDA4</accession>
<evidence type="ECO:0000313" key="2">
    <source>
        <dbReference type="Proteomes" id="UP000294933"/>
    </source>
</evidence>
<organism evidence="1 2">
    <name type="scientific">Rickenella mellea</name>
    <dbReference type="NCBI Taxonomy" id="50990"/>
    <lineage>
        <taxon>Eukaryota</taxon>
        <taxon>Fungi</taxon>
        <taxon>Dikarya</taxon>
        <taxon>Basidiomycota</taxon>
        <taxon>Agaricomycotina</taxon>
        <taxon>Agaricomycetes</taxon>
        <taxon>Hymenochaetales</taxon>
        <taxon>Rickenellaceae</taxon>
        <taxon>Rickenella</taxon>
    </lineage>
</organism>
<dbReference type="Proteomes" id="UP000294933">
    <property type="component" value="Unassembled WGS sequence"/>
</dbReference>